<name>A0A0A9BNK6_ARUDO</name>
<dbReference type="AlphaFoldDB" id="A0A0A9BNK6"/>
<accession>A0A0A9BNK6</accession>
<sequence length="53" mass="6089">MGKEHFFSIFLSVNTVFQTETNWSSLVLVPRKKPVVCRLVRKDLSGTHAVKTR</sequence>
<evidence type="ECO:0000313" key="1">
    <source>
        <dbReference type="EMBL" id="JAD62815.1"/>
    </source>
</evidence>
<proteinExistence type="predicted"/>
<dbReference type="EMBL" id="GBRH01235080">
    <property type="protein sequence ID" value="JAD62815.1"/>
    <property type="molecule type" value="Transcribed_RNA"/>
</dbReference>
<protein>
    <submittedName>
        <fullName evidence="1">Uncharacterized protein</fullName>
    </submittedName>
</protein>
<reference evidence="1" key="2">
    <citation type="journal article" date="2015" name="Data Brief">
        <title>Shoot transcriptome of the giant reed, Arundo donax.</title>
        <authorList>
            <person name="Barrero R.A."/>
            <person name="Guerrero F.D."/>
            <person name="Moolhuijzen P."/>
            <person name="Goolsby J.A."/>
            <person name="Tidwell J."/>
            <person name="Bellgard S.E."/>
            <person name="Bellgard M.I."/>
        </authorList>
    </citation>
    <scope>NUCLEOTIDE SEQUENCE</scope>
    <source>
        <tissue evidence="1">Shoot tissue taken approximately 20 cm above the soil surface</tissue>
    </source>
</reference>
<reference evidence="1" key="1">
    <citation type="submission" date="2014-09" db="EMBL/GenBank/DDBJ databases">
        <authorList>
            <person name="Magalhaes I.L.F."/>
            <person name="Oliveira U."/>
            <person name="Santos F.R."/>
            <person name="Vidigal T.H.D.A."/>
            <person name="Brescovit A.D."/>
            <person name="Santos A.J."/>
        </authorList>
    </citation>
    <scope>NUCLEOTIDE SEQUENCE</scope>
    <source>
        <tissue evidence="1">Shoot tissue taken approximately 20 cm above the soil surface</tissue>
    </source>
</reference>
<organism evidence="1">
    <name type="scientific">Arundo donax</name>
    <name type="common">Giant reed</name>
    <name type="synonym">Donax arundinaceus</name>
    <dbReference type="NCBI Taxonomy" id="35708"/>
    <lineage>
        <taxon>Eukaryota</taxon>
        <taxon>Viridiplantae</taxon>
        <taxon>Streptophyta</taxon>
        <taxon>Embryophyta</taxon>
        <taxon>Tracheophyta</taxon>
        <taxon>Spermatophyta</taxon>
        <taxon>Magnoliopsida</taxon>
        <taxon>Liliopsida</taxon>
        <taxon>Poales</taxon>
        <taxon>Poaceae</taxon>
        <taxon>PACMAD clade</taxon>
        <taxon>Arundinoideae</taxon>
        <taxon>Arundineae</taxon>
        <taxon>Arundo</taxon>
    </lineage>
</organism>